<proteinExistence type="predicted"/>
<organism evidence="2 3">
    <name type="scientific">Sphagnum jensenii</name>
    <dbReference type="NCBI Taxonomy" id="128206"/>
    <lineage>
        <taxon>Eukaryota</taxon>
        <taxon>Viridiplantae</taxon>
        <taxon>Streptophyta</taxon>
        <taxon>Embryophyta</taxon>
        <taxon>Bryophyta</taxon>
        <taxon>Sphagnophytina</taxon>
        <taxon>Sphagnopsida</taxon>
        <taxon>Sphagnales</taxon>
        <taxon>Sphagnaceae</taxon>
        <taxon>Sphagnum</taxon>
    </lineage>
</organism>
<dbReference type="PANTHER" id="PTHR13452:SF13">
    <property type="entry name" value="OS02G0672400 PROTEIN"/>
    <property type="match status" value="1"/>
</dbReference>
<keyword evidence="3" id="KW-1185">Reference proteome</keyword>
<sequence>MPPWEQHGGVINMPRYLYGANAALLQGSHPGFLITCAYRREKSTTKEAMALLQEVYPDTVERESEATNAFEMQKQDHKVEETEKLGRAEAPDKDGIVAIPVTVSKDGQDRKDFENLEESGRKPETYSCGEDQDLTKGLPEFSLVKLARMGMVYLSVSGRTSRDMVTVLSRLLADIHGGLRTSPQWCHRIFPVQATCSLTKGDLCAVVMQLVKDYLGNRKTNTDQPLKYAVAFNRRGVEDKHSNISSSTGDTSVQGVTLGKIECIDVIAGAVQTVTSHTVVDLFNPEMVVMVEVLPLVGSQSSLVCAVSVLPKELVVTKPKLVVKPLVQPKKRKHTS</sequence>
<dbReference type="PANTHER" id="PTHR13452">
    <property type="entry name" value="THUMP DOMAIN CONTAINING PROTEIN 1-RELATED"/>
    <property type="match status" value="1"/>
</dbReference>
<accession>A0ABP0WX07</accession>
<gene>
    <name evidence="2" type="ORF">CSSPJE1EN1_LOCUS16876</name>
</gene>
<dbReference type="EMBL" id="OZ020099">
    <property type="protein sequence ID" value="CAK9271398.1"/>
    <property type="molecule type" value="Genomic_DNA"/>
</dbReference>
<dbReference type="SUPFAM" id="SSF143437">
    <property type="entry name" value="THUMP domain-like"/>
    <property type="match status" value="1"/>
</dbReference>
<reference evidence="2" key="1">
    <citation type="submission" date="2024-02" db="EMBL/GenBank/DDBJ databases">
        <authorList>
            <consortium name="ELIXIR-Norway"/>
            <consortium name="Elixir Norway"/>
        </authorList>
    </citation>
    <scope>NUCLEOTIDE SEQUENCE</scope>
</reference>
<dbReference type="Proteomes" id="UP001497444">
    <property type="component" value="Chromosome 4"/>
</dbReference>
<feature type="region of interest" description="Disordered" evidence="1">
    <location>
        <begin position="108"/>
        <end position="131"/>
    </location>
</feature>
<evidence type="ECO:0000313" key="3">
    <source>
        <dbReference type="Proteomes" id="UP001497444"/>
    </source>
</evidence>
<dbReference type="InterPro" id="IPR040183">
    <property type="entry name" value="THUMPD1-like"/>
</dbReference>
<evidence type="ECO:0000256" key="1">
    <source>
        <dbReference type="SAM" id="MobiDB-lite"/>
    </source>
</evidence>
<protein>
    <recommendedName>
        <fullName evidence="4">THUMP domain-containing protein</fullName>
    </recommendedName>
</protein>
<dbReference type="CDD" id="cd11717">
    <property type="entry name" value="THUMP_THUMPD1_like"/>
    <property type="match status" value="1"/>
</dbReference>
<evidence type="ECO:0000313" key="2">
    <source>
        <dbReference type="EMBL" id="CAK9271398.1"/>
    </source>
</evidence>
<name>A0ABP0WX07_9BRYO</name>
<evidence type="ECO:0008006" key="4">
    <source>
        <dbReference type="Google" id="ProtNLM"/>
    </source>
</evidence>
<feature type="compositionally biased region" description="Basic and acidic residues" evidence="1">
    <location>
        <begin position="108"/>
        <end position="124"/>
    </location>
</feature>